<keyword evidence="1" id="KW-0812">Transmembrane</keyword>
<keyword evidence="3" id="KW-1185">Reference proteome</keyword>
<dbReference type="EMBL" id="NBII01000006">
    <property type="protein sequence ID" value="PAV18148.1"/>
    <property type="molecule type" value="Genomic_DNA"/>
</dbReference>
<dbReference type="Proteomes" id="UP000217199">
    <property type="component" value="Unassembled WGS sequence"/>
</dbReference>
<feature type="transmembrane region" description="Helical" evidence="1">
    <location>
        <begin position="320"/>
        <end position="341"/>
    </location>
</feature>
<feature type="transmembrane region" description="Helical" evidence="1">
    <location>
        <begin position="228"/>
        <end position="249"/>
    </location>
</feature>
<proteinExistence type="predicted"/>
<comment type="caution">
    <text evidence="2">The sequence shown here is derived from an EMBL/GenBank/DDBJ whole genome shotgun (WGS) entry which is preliminary data.</text>
</comment>
<accession>A0A286UF27</accession>
<feature type="transmembrane region" description="Helical" evidence="1">
    <location>
        <begin position="176"/>
        <end position="194"/>
    </location>
</feature>
<dbReference type="InParanoid" id="A0A286UF27"/>
<dbReference type="OrthoDB" id="3264090at2759"/>
<name>A0A286UF27_9AGAM</name>
<keyword evidence="1" id="KW-1133">Transmembrane helix</keyword>
<evidence type="ECO:0000256" key="1">
    <source>
        <dbReference type="SAM" id="Phobius"/>
    </source>
</evidence>
<feature type="transmembrane region" description="Helical" evidence="1">
    <location>
        <begin position="584"/>
        <end position="603"/>
    </location>
</feature>
<evidence type="ECO:0000313" key="3">
    <source>
        <dbReference type="Proteomes" id="UP000217199"/>
    </source>
</evidence>
<dbReference type="AlphaFoldDB" id="A0A286UF27"/>
<gene>
    <name evidence="2" type="ORF">PNOK_0663400</name>
</gene>
<reference evidence="2 3" key="1">
    <citation type="journal article" date="2017" name="Mol. Ecol.">
        <title>Comparative and population genomic landscape of Phellinus noxius: A hypervariable fungus causing root rot in trees.</title>
        <authorList>
            <person name="Chung C.L."/>
            <person name="Lee T.J."/>
            <person name="Akiba M."/>
            <person name="Lee H.H."/>
            <person name="Kuo T.H."/>
            <person name="Liu D."/>
            <person name="Ke H.M."/>
            <person name="Yokoi T."/>
            <person name="Roa M.B."/>
            <person name="Lu M.J."/>
            <person name="Chang Y.Y."/>
            <person name="Ann P.J."/>
            <person name="Tsai J.N."/>
            <person name="Chen C.Y."/>
            <person name="Tzean S.S."/>
            <person name="Ota Y."/>
            <person name="Hattori T."/>
            <person name="Sahashi N."/>
            <person name="Liou R.F."/>
            <person name="Kikuchi T."/>
            <person name="Tsai I.J."/>
        </authorList>
    </citation>
    <scope>NUCLEOTIDE SEQUENCE [LARGE SCALE GENOMIC DNA]</scope>
    <source>
        <strain evidence="2 3">FFPRI411160</strain>
    </source>
</reference>
<feature type="transmembrane region" description="Helical" evidence="1">
    <location>
        <begin position="93"/>
        <end position="115"/>
    </location>
</feature>
<feature type="transmembrane region" description="Helical" evidence="1">
    <location>
        <begin position="533"/>
        <end position="555"/>
    </location>
</feature>
<keyword evidence="1" id="KW-0472">Membrane</keyword>
<evidence type="ECO:0000313" key="2">
    <source>
        <dbReference type="EMBL" id="PAV18148.1"/>
    </source>
</evidence>
<sequence>MAFASLWSTSESFHSYFEFDIIDSSQLENIVSFLQVVWPYVLPPLFVIGVEAPLSLRTWMAVQNARLAPKSEEEDHTPRASRISHCFSFMRKYALTHIAPAYLLVVTLLGTALQFLGGVEAGTMILYDAITLAPLFTYVTSRLIAFCLNIHVLSVKRDEDGDPYMVRTIRPCLPRAIVLLPILLSLGIVCRSVLYNEDKLCTSIIHAALLLDLVGSDISSSKTFRSMAMYAITNMLTLVALVAFLSSHFGSLSLVHFTNDTAFGKSFDTAYANYHATHSTHYATYTEGGPLSNLLEILPEWFTSFIGVNSNMTYVEMDRWPLFALAVLWNVFPVELIALCYRLDYSKALTRLLEEAEIGDFVQAGEELPRNQSWTWGQGWSWSSFGARSNLGLGLGLDVRGEDGTREEKVPLITHDFLSSASDNAERRGPVCLPASPTVAKMTLEEWEGSHHRMNTVLSLAEKEGVDTYPSAPPPSPCCGSQESVRVQNDIIPGLSNAISNDLPGEEAVESRLPSYTSLRWFIFSRPSKTRPLSACAALTYTASTISLLAVLYFLGNRSQEGAGELYTGENVEQIMWTSIRMQYIAPLLPLLTLPIIVFVVLLRAATLRSNCEGVSTTSSQSASPVGDLWRYEEMWGSSYPQENGPSSKVINLTDLESLSPSERMGLERRGVVYCVILNEAGNEEGRKVFVDEKLSAAIA</sequence>
<organism evidence="2 3">
    <name type="scientific">Pyrrhoderma noxium</name>
    <dbReference type="NCBI Taxonomy" id="2282107"/>
    <lineage>
        <taxon>Eukaryota</taxon>
        <taxon>Fungi</taxon>
        <taxon>Dikarya</taxon>
        <taxon>Basidiomycota</taxon>
        <taxon>Agaricomycotina</taxon>
        <taxon>Agaricomycetes</taxon>
        <taxon>Hymenochaetales</taxon>
        <taxon>Hymenochaetaceae</taxon>
        <taxon>Pyrrhoderma</taxon>
    </lineage>
</organism>
<protein>
    <submittedName>
        <fullName evidence="2">Uncharacterized protein</fullName>
    </submittedName>
</protein>
<feature type="transmembrane region" description="Helical" evidence="1">
    <location>
        <begin position="135"/>
        <end position="155"/>
    </location>
</feature>